<gene>
    <name evidence="2" type="ORF">AAK873_07845</name>
</gene>
<organism evidence="2 3">
    <name type="scientific">Heminiphilus faecis</name>
    <dbReference type="NCBI Taxonomy" id="2601703"/>
    <lineage>
        <taxon>Bacteria</taxon>
        <taxon>Pseudomonadati</taxon>
        <taxon>Bacteroidota</taxon>
        <taxon>Bacteroidia</taxon>
        <taxon>Bacteroidales</taxon>
        <taxon>Muribaculaceae</taxon>
        <taxon>Heminiphilus</taxon>
    </lineage>
</organism>
<sequence length="107" mass="12591">METITMEKGSFERWMRMIFDRLDRQDKKLDALARRNQPSLPEVQGERVYDVPALAEVFNVTANTIYRWKRLGSIPLRKIGGKLRMLEHEVAEIITSPDKMQKLRDSE</sequence>
<dbReference type="EMBL" id="JBCLPP010000018">
    <property type="protein sequence ID" value="MEY8245528.1"/>
    <property type="molecule type" value="Genomic_DNA"/>
</dbReference>
<dbReference type="RefSeq" id="WP_135984920.1">
    <property type="nucleotide sequence ID" value="NZ_JBCLPP010000018.1"/>
</dbReference>
<reference evidence="2 3" key="1">
    <citation type="submission" date="2024-03" db="EMBL/GenBank/DDBJ databases">
        <title>Mouse gut bacterial collection (mGBC) of GemPharmatech.</title>
        <authorList>
            <person name="He Y."/>
            <person name="Dong L."/>
            <person name="Wu D."/>
            <person name="Gao X."/>
            <person name="Lin Z."/>
        </authorList>
    </citation>
    <scope>NUCLEOTIDE SEQUENCE [LARGE SCALE GENOMIC DNA]</scope>
    <source>
        <strain evidence="2 3">54-13</strain>
    </source>
</reference>
<dbReference type="SUPFAM" id="SSF46955">
    <property type="entry name" value="Putative DNA-binding domain"/>
    <property type="match status" value="1"/>
</dbReference>
<name>A0ABV4CVW9_9BACT</name>
<feature type="domain" description="Helix-turn-helix" evidence="1">
    <location>
        <begin position="48"/>
        <end position="95"/>
    </location>
</feature>
<protein>
    <submittedName>
        <fullName evidence="2">Helix-turn-helix domain-containing protein</fullName>
    </submittedName>
</protein>
<evidence type="ECO:0000259" key="1">
    <source>
        <dbReference type="Pfam" id="PF12728"/>
    </source>
</evidence>
<dbReference type="Proteomes" id="UP001565200">
    <property type="component" value="Unassembled WGS sequence"/>
</dbReference>
<comment type="caution">
    <text evidence="2">The sequence shown here is derived from an EMBL/GenBank/DDBJ whole genome shotgun (WGS) entry which is preliminary data.</text>
</comment>
<keyword evidence="3" id="KW-1185">Reference proteome</keyword>
<evidence type="ECO:0000313" key="3">
    <source>
        <dbReference type="Proteomes" id="UP001565200"/>
    </source>
</evidence>
<evidence type="ECO:0000313" key="2">
    <source>
        <dbReference type="EMBL" id="MEY8245528.1"/>
    </source>
</evidence>
<dbReference type="InterPro" id="IPR041657">
    <property type="entry name" value="HTH_17"/>
</dbReference>
<proteinExistence type="predicted"/>
<dbReference type="InterPro" id="IPR009061">
    <property type="entry name" value="DNA-bd_dom_put_sf"/>
</dbReference>
<accession>A0ABV4CVW9</accession>
<dbReference type="Pfam" id="PF12728">
    <property type="entry name" value="HTH_17"/>
    <property type="match status" value="1"/>
</dbReference>